<feature type="transmembrane region" description="Helical" evidence="1">
    <location>
        <begin position="125"/>
        <end position="149"/>
    </location>
</feature>
<organism evidence="2 3">
    <name type="scientific">Saccharophagus degradans</name>
    <dbReference type="NCBI Taxonomy" id="86304"/>
    <lineage>
        <taxon>Bacteria</taxon>
        <taxon>Pseudomonadati</taxon>
        <taxon>Pseudomonadota</taxon>
        <taxon>Gammaproteobacteria</taxon>
        <taxon>Cellvibrionales</taxon>
        <taxon>Cellvibrionaceae</taxon>
        <taxon>Saccharophagus</taxon>
    </lineage>
</organism>
<feature type="transmembrane region" description="Helical" evidence="1">
    <location>
        <begin position="21"/>
        <end position="41"/>
    </location>
</feature>
<name>A0AAW7X3K9_9GAMM</name>
<keyword evidence="1" id="KW-0472">Membrane</keyword>
<dbReference type="RefSeq" id="WP_303491940.1">
    <property type="nucleotide sequence ID" value="NZ_JAUOPB010000004.1"/>
</dbReference>
<comment type="caution">
    <text evidence="2">The sequence shown here is derived from an EMBL/GenBank/DDBJ whole genome shotgun (WGS) entry which is preliminary data.</text>
</comment>
<evidence type="ECO:0000313" key="2">
    <source>
        <dbReference type="EMBL" id="MDO6422110.1"/>
    </source>
</evidence>
<sequence>MILALRHTFIARGGAGRKRCSASLLLFIPALIAFIAMRAVVPAGYMPSDGADGTNGAWYMLCHGDRLSKQLITNHHNHHAHHTIHSSASSDTAVSAGHEGHHNHTPHTLGKHHAKQGVCAYAAQILVFALLVFGLLYTALALTESLYFLSGAYRFTSPRFTLATSRAPPCHFIA</sequence>
<evidence type="ECO:0000256" key="1">
    <source>
        <dbReference type="SAM" id="Phobius"/>
    </source>
</evidence>
<dbReference type="AlphaFoldDB" id="A0AAW7X3K9"/>
<protein>
    <submittedName>
        <fullName evidence="2">Uncharacterized protein</fullName>
    </submittedName>
</protein>
<accession>A0AAW7X3K9</accession>
<proteinExistence type="predicted"/>
<reference evidence="2" key="1">
    <citation type="submission" date="2023-07" db="EMBL/GenBank/DDBJ databases">
        <title>Genome content predicts the carbon catabolic preferences of heterotrophic bacteria.</title>
        <authorList>
            <person name="Gralka M."/>
        </authorList>
    </citation>
    <scope>NUCLEOTIDE SEQUENCE</scope>
    <source>
        <strain evidence="2">I3M17_2</strain>
    </source>
</reference>
<keyword evidence="1" id="KW-1133">Transmembrane helix</keyword>
<dbReference type="Proteomes" id="UP001169760">
    <property type="component" value="Unassembled WGS sequence"/>
</dbReference>
<gene>
    <name evidence="2" type="ORF">Q4521_06470</name>
</gene>
<keyword evidence="1" id="KW-0812">Transmembrane</keyword>
<dbReference type="EMBL" id="JAUOPB010000004">
    <property type="protein sequence ID" value="MDO6422110.1"/>
    <property type="molecule type" value="Genomic_DNA"/>
</dbReference>
<evidence type="ECO:0000313" key="3">
    <source>
        <dbReference type="Proteomes" id="UP001169760"/>
    </source>
</evidence>